<evidence type="ECO:0000313" key="1">
    <source>
        <dbReference type="Proteomes" id="UP000887579"/>
    </source>
</evidence>
<proteinExistence type="predicted"/>
<sequence length="313" mass="36820">MEVENNTINNNNNAEGAIDYWCIIDVEKLMKDGERLKCDPYWVSHLLQKGDQILCVCKEDSYYYCATVKKIKGTGVNREFFVGFQDYKWKFDETFDFASAAEHFLECNVQTLKFIKAYNESRLAKIKKECAASGKNNLDELKKFVPNGISFLKRAYKADGKLINDYKKIRYPPRYSVSELLLLFNQQRSCFDRLRHYSIESFIRDISGKIKEYDFVNEVFRNDEESQAAISYCNSIKVNRGIPAEEDLGNLCYHFGIIHLIRYLYWLNGTLTEAAETEESDLEEDKRYLVHELSYFIFLFKKLYYSNNDYVPT</sequence>
<name>A0AC34GPS1_9BILA</name>
<dbReference type="Proteomes" id="UP000887579">
    <property type="component" value="Unplaced"/>
</dbReference>
<evidence type="ECO:0000313" key="2">
    <source>
        <dbReference type="WBParaSite" id="ES5_v2.g6442.t1"/>
    </source>
</evidence>
<protein>
    <submittedName>
        <fullName evidence="2">Uncharacterized protein</fullName>
    </submittedName>
</protein>
<organism evidence="1 2">
    <name type="scientific">Panagrolaimus sp. ES5</name>
    <dbReference type="NCBI Taxonomy" id="591445"/>
    <lineage>
        <taxon>Eukaryota</taxon>
        <taxon>Metazoa</taxon>
        <taxon>Ecdysozoa</taxon>
        <taxon>Nematoda</taxon>
        <taxon>Chromadorea</taxon>
        <taxon>Rhabditida</taxon>
        <taxon>Tylenchina</taxon>
        <taxon>Panagrolaimomorpha</taxon>
        <taxon>Panagrolaimoidea</taxon>
        <taxon>Panagrolaimidae</taxon>
        <taxon>Panagrolaimus</taxon>
    </lineage>
</organism>
<dbReference type="WBParaSite" id="ES5_v2.g6442.t1">
    <property type="protein sequence ID" value="ES5_v2.g6442.t1"/>
    <property type="gene ID" value="ES5_v2.g6442"/>
</dbReference>
<reference evidence="2" key="1">
    <citation type="submission" date="2022-11" db="UniProtKB">
        <authorList>
            <consortium name="WormBaseParasite"/>
        </authorList>
    </citation>
    <scope>IDENTIFICATION</scope>
</reference>
<accession>A0AC34GPS1</accession>